<name>A0A7S3IX12_9SPIT</name>
<gene>
    <name evidence="2" type="ORF">SINC0208_LOCUS15748</name>
</gene>
<keyword evidence="1" id="KW-1133">Transmembrane helix</keyword>
<evidence type="ECO:0000313" key="2">
    <source>
        <dbReference type="EMBL" id="CAE0335109.1"/>
    </source>
</evidence>
<proteinExistence type="predicted"/>
<protein>
    <submittedName>
        <fullName evidence="2">Uncharacterized protein</fullName>
    </submittedName>
</protein>
<evidence type="ECO:0000256" key="1">
    <source>
        <dbReference type="SAM" id="Phobius"/>
    </source>
</evidence>
<sequence>MHTATVKHLWPNVEYTACPAIDGSGNSVTDHDGTTQFDPLCQFRINLKENMDHQWMQAAVISIVLAVLAAIALVFFGSFYIADVIKVLFVGQTDDMIRYSPV</sequence>
<dbReference type="AlphaFoldDB" id="A0A7S3IX12"/>
<dbReference type="EMBL" id="HBIH01038994">
    <property type="protein sequence ID" value="CAE0335109.1"/>
    <property type="molecule type" value="Transcribed_RNA"/>
</dbReference>
<keyword evidence="1" id="KW-0812">Transmembrane</keyword>
<feature type="transmembrane region" description="Helical" evidence="1">
    <location>
        <begin position="58"/>
        <end position="82"/>
    </location>
</feature>
<reference evidence="2" key="1">
    <citation type="submission" date="2021-01" db="EMBL/GenBank/DDBJ databases">
        <authorList>
            <person name="Corre E."/>
            <person name="Pelletier E."/>
            <person name="Niang G."/>
            <person name="Scheremetjew M."/>
            <person name="Finn R."/>
            <person name="Kale V."/>
            <person name="Holt S."/>
            <person name="Cochrane G."/>
            <person name="Meng A."/>
            <person name="Brown T."/>
            <person name="Cohen L."/>
        </authorList>
    </citation>
    <scope>NUCLEOTIDE SEQUENCE</scope>
    <source>
        <strain evidence="2">S3</strain>
    </source>
</reference>
<organism evidence="2">
    <name type="scientific">Strombidium inclinatum</name>
    <dbReference type="NCBI Taxonomy" id="197538"/>
    <lineage>
        <taxon>Eukaryota</taxon>
        <taxon>Sar</taxon>
        <taxon>Alveolata</taxon>
        <taxon>Ciliophora</taxon>
        <taxon>Intramacronucleata</taxon>
        <taxon>Spirotrichea</taxon>
        <taxon>Oligotrichia</taxon>
        <taxon>Strombidiidae</taxon>
        <taxon>Strombidium</taxon>
    </lineage>
</organism>
<keyword evidence="1" id="KW-0472">Membrane</keyword>
<accession>A0A7S3IX12</accession>